<dbReference type="EMBL" id="JACFXV010000062">
    <property type="protein sequence ID" value="MBA5778367.1"/>
    <property type="molecule type" value="Genomic_DNA"/>
</dbReference>
<dbReference type="GO" id="GO:0046854">
    <property type="term" value="P:phosphatidylinositol phosphate biosynthetic process"/>
    <property type="evidence" value="ECO:0007669"/>
    <property type="project" value="InterPro"/>
</dbReference>
<evidence type="ECO:0000313" key="6">
    <source>
        <dbReference type="EMBL" id="MBA5778367.1"/>
    </source>
</evidence>
<evidence type="ECO:0000256" key="1">
    <source>
        <dbReference type="ARBA" id="ARBA00009759"/>
    </source>
</evidence>
<keyword evidence="4 5" id="KW-0460">Magnesium</keyword>
<feature type="binding site" evidence="5">
    <location>
        <position position="68"/>
    </location>
    <ligand>
        <name>Mg(2+)</name>
        <dbReference type="ChEBI" id="CHEBI:18420"/>
        <label>1</label>
        <note>catalytic</note>
    </ligand>
</feature>
<dbReference type="SUPFAM" id="SSF56655">
    <property type="entry name" value="Carbohydrate phosphatase"/>
    <property type="match status" value="1"/>
</dbReference>
<keyword evidence="3" id="KW-0378">Hydrolase</keyword>
<dbReference type="PANTHER" id="PTHR20854">
    <property type="entry name" value="INOSITOL MONOPHOSPHATASE"/>
    <property type="match status" value="1"/>
</dbReference>
<dbReference type="GO" id="GO:0046872">
    <property type="term" value="F:metal ion binding"/>
    <property type="evidence" value="ECO:0007669"/>
    <property type="project" value="UniProtKB-KW"/>
</dbReference>
<accession>A0A839AHZ8</accession>
<dbReference type="PROSITE" id="PS00630">
    <property type="entry name" value="IMP_2"/>
    <property type="match status" value="1"/>
</dbReference>
<evidence type="ECO:0000256" key="3">
    <source>
        <dbReference type="ARBA" id="ARBA00022801"/>
    </source>
</evidence>
<dbReference type="Gene3D" id="3.30.540.10">
    <property type="entry name" value="Fructose-1,6-Bisphosphatase, subunit A, domain 1"/>
    <property type="match status" value="1"/>
</dbReference>
<feature type="binding site" evidence="5">
    <location>
        <position position="89"/>
    </location>
    <ligand>
        <name>Mg(2+)</name>
        <dbReference type="ChEBI" id="CHEBI:18420"/>
        <label>1</label>
        <note>catalytic</note>
    </ligand>
</feature>
<reference evidence="6 7" key="1">
    <citation type="submission" date="2020-07" db="EMBL/GenBank/DDBJ databases">
        <title>Stappia sp., F7233, whole genome shotgun sequencing project.</title>
        <authorList>
            <person name="Jiang S."/>
            <person name="Liu Z.W."/>
            <person name="Du Z.J."/>
        </authorList>
    </citation>
    <scope>NUCLEOTIDE SEQUENCE [LARGE SCALE GENOMIC DNA]</scope>
    <source>
        <strain evidence="6 7">F7233</strain>
    </source>
</reference>
<dbReference type="AlphaFoldDB" id="A0A839AHZ8"/>
<dbReference type="Gene3D" id="3.40.190.80">
    <property type="match status" value="1"/>
</dbReference>
<feature type="binding site" evidence="5">
    <location>
        <position position="206"/>
    </location>
    <ligand>
        <name>Mg(2+)</name>
        <dbReference type="ChEBI" id="CHEBI:18420"/>
        <label>1</label>
        <note>catalytic</note>
    </ligand>
</feature>
<dbReference type="PROSITE" id="PS00629">
    <property type="entry name" value="IMP_1"/>
    <property type="match status" value="1"/>
</dbReference>
<keyword evidence="2 5" id="KW-0479">Metal-binding</keyword>
<comment type="similarity">
    <text evidence="1">Belongs to the inositol monophosphatase superfamily.</text>
</comment>
<evidence type="ECO:0000256" key="2">
    <source>
        <dbReference type="ARBA" id="ARBA00022723"/>
    </source>
</evidence>
<evidence type="ECO:0000256" key="5">
    <source>
        <dbReference type="PIRSR" id="PIRSR600760-2"/>
    </source>
</evidence>
<evidence type="ECO:0000256" key="4">
    <source>
        <dbReference type="ARBA" id="ARBA00022842"/>
    </source>
</evidence>
<dbReference type="InterPro" id="IPR020583">
    <property type="entry name" value="Inositol_monoP_metal-BS"/>
</dbReference>
<proteinExistence type="inferred from homology"/>
<comment type="cofactor">
    <cofactor evidence="5">
        <name>Mg(2+)</name>
        <dbReference type="ChEBI" id="CHEBI:18420"/>
    </cofactor>
</comment>
<sequence>MEDAQSDLDLLEAAAREAGRVALGFFGCDPRRWSKEGDSPVSEADIAVDRALHELLTSARPEYGWLSEETTDDAARLSRRRIFVVDPIDGTRAFLSGGDEWTVALAVVEEGRPISAAVYRPVGDEMYLARTGSGTMMNGARVRVSRRDSLEGATFAGPKAVAGRSDLKARGLEYAGYIPSLAYRLALVAAGRIDIAAARGRACDWDLAAADLLVQEAGGRLTDLSGRTAHYNKTDVRHGALIAGPANLVEDLRPMLDLAM</sequence>
<feature type="binding site" evidence="5">
    <location>
        <position position="86"/>
    </location>
    <ligand>
        <name>Mg(2+)</name>
        <dbReference type="ChEBI" id="CHEBI:18420"/>
        <label>1</label>
        <note>catalytic</note>
    </ligand>
</feature>
<feature type="binding site" evidence="5">
    <location>
        <position position="88"/>
    </location>
    <ligand>
        <name>Mg(2+)</name>
        <dbReference type="ChEBI" id="CHEBI:18420"/>
        <label>1</label>
        <note>catalytic</note>
    </ligand>
</feature>
<comment type="caution">
    <text evidence="6">The sequence shown here is derived from an EMBL/GenBank/DDBJ whole genome shotgun (WGS) entry which is preliminary data.</text>
</comment>
<dbReference type="Proteomes" id="UP000541109">
    <property type="component" value="Unassembled WGS sequence"/>
</dbReference>
<organism evidence="6 7">
    <name type="scientific">Stappia albiluteola</name>
    <dbReference type="NCBI Taxonomy" id="2758565"/>
    <lineage>
        <taxon>Bacteria</taxon>
        <taxon>Pseudomonadati</taxon>
        <taxon>Pseudomonadota</taxon>
        <taxon>Alphaproteobacteria</taxon>
        <taxon>Hyphomicrobiales</taxon>
        <taxon>Stappiaceae</taxon>
        <taxon>Stappia</taxon>
    </lineage>
</organism>
<evidence type="ECO:0000313" key="7">
    <source>
        <dbReference type="Proteomes" id="UP000541109"/>
    </source>
</evidence>
<dbReference type="GO" id="GO:0007165">
    <property type="term" value="P:signal transduction"/>
    <property type="evidence" value="ECO:0007669"/>
    <property type="project" value="TreeGrafter"/>
</dbReference>
<dbReference type="PRINTS" id="PR00377">
    <property type="entry name" value="IMPHPHTASES"/>
</dbReference>
<dbReference type="InterPro" id="IPR000760">
    <property type="entry name" value="Inositol_monophosphatase-like"/>
</dbReference>
<dbReference type="GO" id="GO:0008934">
    <property type="term" value="F:inositol monophosphate 1-phosphatase activity"/>
    <property type="evidence" value="ECO:0007669"/>
    <property type="project" value="TreeGrafter"/>
</dbReference>
<dbReference type="CDD" id="cd01638">
    <property type="entry name" value="CysQ"/>
    <property type="match status" value="1"/>
</dbReference>
<gene>
    <name evidence="6" type="ORF">H2509_14655</name>
</gene>
<protein>
    <submittedName>
        <fullName evidence="6">3'(2'),5'-bisphosphate nucleotidase CysQ</fullName>
    </submittedName>
</protein>
<dbReference type="GO" id="GO:0006020">
    <property type="term" value="P:inositol metabolic process"/>
    <property type="evidence" value="ECO:0007669"/>
    <property type="project" value="TreeGrafter"/>
</dbReference>
<name>A0A839AHZ8_9HYPH</name>
<dbReference type="Pfam" id="PF00459">
    <property type="entry name" value="Inositol_P"/>
    <property type="match status" value="1"/>
</dbReference>
<dbReference type="InterPro" id="IPR020550">
    <property type="entry name" value="Inositol_monophosphatase_CS"/>
</dbReference>
<dbReference type="PANTHER" id="PTHR20854:SF4">
    <property type="entry name" value="INOSITOL-1-MONOPHOSPHATASE-RELATED"/>
    <property type="match status" value="1"/>
</dbReference>
<keyword evidence="7" id="KW-1185">Reference proteome</keyword>